<dbReference type="PROSITE" id="PS50995">
    <property type="entry name" value="HTH_MARR_2"/>
    <property type="match status" value="1"/>
</dbReference>
<dbReference type="InterPro" id="IPR039422">
    <property type="entry name" value="MarR/SlyA-like"/>
</dbReference>
<name>A0ABW3H6V4_9SPHN</name>
<dbReference type="SUPFAM" id="SSF46785">
    <property type="entry name" value="Winged helix' DNA-binding domain"/>
    <property type="match status" value="1"/>
</dbReference>
<dbReference type="PANTHER" id="PTHR33164:SF89">
    <property type="entry name" value="MARR FAMILY REGULATORY PROTEIN"/>
    <property type="match status" value="1"/>
</dbReference>
<dbReference type="RefSeq" id="WP_264943310.1">
    <property type="nucleotide sequence ID" value="NZ_JAPDRA010000002.1"/>
</dbReference>
<dbReference type="Proteomes" id="UP001596977">
    <property type="component" value="Unassembled WGS sequence"/>
</dbReference>
<reference evidence="3" key="1">
    <citation type="journal article" date="2019" name="Int. J. Syst. Evol. Microbiol.">
        <title>The Global Catalogue of Microorganisms (GCM) 10K type strain sequencing project: providing services to taxonomists for standard genome sequencing and annotation.</title>
        <authorList>
            <consortium name="The Broad Institute Genomics Platform"/>
            <consortium name="The Broad Institute Genome Sequencing Center for Infectious Disease"/>
            <person name="Wu L."/>
            <person name="Ma J."/>
        </authorList>
    </citation>
    <scope>NUCLEOTIDE SEQUENCE [LARGE SCALE GENOMIC DNA]</scope>
    <source>
        <strain evidence="3">CCUG 62982</strain>
    </source>
</reference>
<comment type="caution">
    <text evidence="2">The sequence shown here is derived from an EMBL/GenBank/DDBJ whole genome shotgun (WGS) entry which is preliminary data.</text>
</comment>
<gene>
    <name evidence="2" type="ORF">ACFQ1E_06015</name>
</gene>
<dbReference type="InterPro" id="IPR000835">
    <property type="entry name" value="HTH_MarR-typ"/>
</dbReference>
<keyword evidence="3" id="KW-1185">Reference proteome</keyword>
<evidence type="ECO:0000313" key="2">
    <source>
        <dbReference type="EMBL" id="MFD0945888.1"/>
    </source>
</evidence>
<feature type="domain" description="HTH marR-type" evidence="1">
    <location>
        <begin position="18"/>
        <end position="148"/>
    </location>
</feature>
<evidence type="ECO:0000259" key="1">
    <source>
        <dbReference type="PROSITE" id="PS50995"/>
    </source>
</evidence>
<proteinExistence type="predicted"/>
<sequence>MNGEEEGAGTGGLRDPLAGNLGYQMRRASALVMARFGEALAELDLRVAEASILMVLDANPGATQSGVGRLLGIQRANMAPLITALERRGLIARADTDGRAQPLKLTGTGKALAAQVRAKSDGEEAWLAESLDAQTIAAMTAALRRLRVAG</sequence>
<protein>
    <submittedName>
        <fullName evidence="2">MarR family winged helix-turn-helix transcriptional regulator</fullName>
    </submittedName>
</protein>
<dbReference type="Gene3D" id="1.10.10.10">
    <property type="entry name" value="Winged helix-like DNA-binding domain superfamily/Winged helix DNA-binding domain"/>
    <property type="match status" value="1"/>
</dbReference>
<dbReference type="EMBL" id="JBHTJG010000002">
    <property type="protein sequence ID" value="MFD0945888.1"/>
    <property type="molecule type" value="Genomic_DNA"/>
</dbReference>
<dbReference type="InterPro" id="IPR036388">
    <property type="entry name" value="WH-like_DNA-bd_sf"/>
</dbReference>
<evidence type="ECO:0000313" key="3">
    <source>
        <dbReference type="Proteomes" id="UP001596977"/>
    </source>
</evidence>
<organism evidence="2 3">
    <name type="scientific">Sphingomonas canadensis</name>
    <dbReference type="NCBI Taxonomy" id="1219257"/>
    <lineage>
        <taxon>Bacteria</taxon>
        <taxon>Pseudomonadati</taxon>
        <taxon>Pseudomonadota</taxon>
        <taxon>Alphaproteobacteria</taxon>
        <taxon>Sphingomonadales</taxon>
        <taxon>Sphingomonadaceae</taxon>
        <taxon>Sphingomonas</taxon>
    </lineage>
</organism>
<dbReference type="SMART" id="SM00347">
    <property type="entry name" value="HTH_MARR"/>
    <property type="match status" value="1"/>
</dbReference>
<dbReference type="InterPro" id="IPR036390">
    <property type="entry name" value="WH_DNA-bd_sf"/>
</dbReference>
<accession>A0ABW3H6V4</accession>
<dbReference type="PANTHER" id="PTHR33164">
    <property type="entry name" value="TRANSCRIPTIONAL REGULATOR, MARR FAMILY"/>
    <property type="match status" value="1"/>
</dbReference>
<dbReference type="Pfam" id="PF12802">
    <property type="entry name" value="MarR_2"/>
    <property type="match status" value="1"/>
</dbReference>